<dbReference type="InterPro" id="IPR025970">
    <property type="entry name" value="SusE"/>
</dbReference>
<evidence type="ECO:0000313" key="3">
    <source>
        <dbReference type="Proteomes" id="UP000426027"/>
    </source>
</evidence>
<dbReference type="KEGG" id="fls:GLV81_01190"/>
<dbReference type="Gene3D" id="2.60.40.3620">
    <property type="match status" value="1"/>
</dbReference>
<evidence type="ECO:0000259" key="1">
    <source>
        <dbReference type="Pfam" id="PF14292"/>
    </source>
</evidence>
<feature type="domain" description="SusE outer membrane protein" evidence="1">
    <location>
        <begin position="45"/>
        <end position="153"/>
    </location>
</feature>
<reference evidence="2 3" key="1">
    <citation type="submission" date="2019-11" db="EMBL/GenBank/DDBJ databases">
        <authorList>
            <person name="Im W.T."/>
        </authorList>
    </citation>
    <scope>NUCLEOTIDE SEQUENCE [LARGE SCALE GENOMIC DNA]</scope>
    <source>
        <strain evidence="2 3">SB-02</strain>
    </source>
</reference>
<dbReference type="EMBL" id="CP046566">
    <property type="protein sequence ID" value="QGW26895.1"/>
    <property type="molecule type" value="Genomic_DNA"/>
</dbReference>
<gene>
    <name evidence="2" type="ORF">GLV81_01190</name>
</gene>
<name>A0A6I6GER8_9BACT</name>
<accession>A0A6I6GER8</accession>
<evidence type="ECO:0000313" key="2">
    <source>
        <dbReference type="EMBL" id="QGW26895.1"/>
    </source>
</evidence>
<dbReference type="AlphaFoldDB" id="A0A6I6GER8"/>
<keyword evidence="3" id="KW-1185">Reference proteome</keyword>
<organism evidence="2 3">
    <name type="scientific">Phnomibacter ginsenosidimutans</name>
    <dbReference type="NCBI Taxonomy" id="2676868"/>
    <lineage>
        <taxon>Bacteria</taxon>
        <taxon>Pseudomonadati</taxon>
        <taxon>Bacteroidota</taxon>
        <taxon>Chitinophagia</taxon>
        <taxon>Chitinophagales</taxon>
        <taxon>Chitinophagaceae</taxon>
        <taxon>Phnomibacter</taxon>
    </lineage>
</organism>
<dbReference type="Proteomes" id="UP000426027">
    <property type="component" value="Chromosome"/>
</dbReference>
<dbReference type="RefSeq" id="WP_157476098.1">
    <property type="nucleotide sequence ID" value="NZ_CP046566.1"/>
</dbReference>
<dbReference type="Pfam" id="PF14292">
    <property type="entry name" value="SusE"/>
    <property type="match status" value="1"/>
</dbReference>
<proteinExistence type="predicted"/>
<protein>
    <submittedName>
        <fullName evidence="2">SusF/SusE family outer membrane protein</fullName>
    </submittedName>
</protein>
<sequence length="292" mass="31644">MVDDDFLKENHKNCNYETAHSLHIHGSSSRCVCACRLRKEGRQSLFEGGTAPVLSISNTAPVLDPTKEKDLAIGFRWTNPNYSFTTGISSHDVNYRLEIDTLGANFRSASKGVVAISNDLAKSYTVYDLNVLLSGANFMNLAPDRSYTFQARVISSLRNSSVQLESNVVTFTAKPYSPPPAVNPPASGKLFLVGGATPGGWSNPVPANQELTKISNTKYEITIPLTAGGSILFLPVNGDWGDKYGFDGNNNENIAEGDKLRRGGGDIKVPAADGTYKLVVDFQTGRFSITRQ</sequence>